<evidence type="ECO:0000313" key="5">
    <source>
        <dbReference type="Proteomes" id="UP000293902"/>
    </source>
</evidence>
<keyword evidence="1" id="KW-0812">Transmembrane</keyword>
<dbReference type="PANTHER" id="PTHR43471:SF10">
    <property type="entry name" value="SLL1107 PROTEIN"/>
    <property type="match status" value="1"/>
</dbReference>
<accession>A0A328FHW0</accession>
<feature type="transmembrane region" description="Helical" evidence="1">
    <location>
        <begin position="132"/>
        <end position="155"/>
    </location>
</feature>
<keyword evidence="1" id="KW-1133">Transmembrane helix</keyword>
<dbReference type="Proteomes" id="UP000248798">
    <property type="component" value="Unassembled WGS sequence"/>
</dbReference>
<evidence type="ECO:0000313" key="4">
    <source>
        <dbReference type="Proteomes" id="UP000248798"/>
    </source>
</evidence>
<proteinExistence type="predicted"/>
<dbReference type="Pfam" id="PF12679">
    <property type="entry name" value="ABC2_membrane_2"/>
    <property type="match status" value="1"/>
</dbReference>
<gene>
    <name evidence="3" type="ORF">DO021_01380</name>
    <name evidence="2" type="ORF">EYB58_11450</name>
</gene>
<feature type="transmembrane region" description="Helical" evidence="1">
    <location>
        <begin position="53"/>
        <end position="75"/>
    </location>
</feature>
<evidence type="ECO:0000256" key="1">
    <source>
        <dbReference type="SAM" id="Phobius"/>
    </source>
</evidence>
<dbReference type="RefSeq" id="WP_111952987.1">
    <property type="nucleotide sequence ID" value="NZ_CP036313.1"/>
</dbReference>
<dbReference type="AlphaFoldDB" id="A0A328FHW0"/>
<evidence type="ECO:0000313" key="2">
    <source>
        <dbReference type="EMBL" id="QBH13485.1"/>
    </source>
</evidence>
<reference evidence="2 5" key="2">
    <citation type="submission" date="2019-02" db="EMBL/GenBank/DDBJ databases">
        <title>Complete genome sequence of Desulfobacter hydrogenophilus AcRS1.</title>
        <authorList>
            <person name="Marietou A."/>
            <person name="Lund M.B."/>
            <person name="Marshall I.P.G."/>
            <person name="Schreiber L."/>
            <person name="Jorgensen B."/>
        </authorList>
    </citation>
    <scope>NUCLEOTIDE SEQUENCE [LARGE SCALE GENOMIC DNA]</scope>
    <source>
        <strain evidence="2 5">AcRS1</strain>
    </source>
</reference>
<dbReference type="EMBL" id="CP036313">
    <property type="protein sequence ID" value="QBH13485.1"/>
    <property type="molecule type" value="Genomic_DNA"/>
</dbReference>
<feature type="transmembrane region" description="Helical" evidence="1">
    <location>
        <begin position="20"/>
        <end position="41"/>
    </location>
</feature>
<reference evidence="3 4" key="1">
    <citation type="submission" date="2018-06" db="EMBL/GenBank/DDBJ databases">
        <title>Complete Genome Sequence of Desulfobacter hydrogenophilus (DSM3380).</title>
        <authorList>
            <person name="Marietou A."/>
            <person name="Schreiber L."/>
            <person name="Marshall I."/>
            <person name="Jorgensen B."/>
        </authorList>
    </citation>
    <scope>NUCLEOTIDE SEQUENCE [LARGE SCALE GENOMIC DNA]</scope>
    <source>
        <strain evidence="3 4">DSM 3380</strain>
    </source>
</reference>
<organism evidence="3 4">
    <name type="scientific">Desulfobacter hydrogenophilus</name>
    <dbReference type="NCBI Taxonomy" id="2291"/>
    <lineage>
        <taxon>Bacteria</taxon>
        <taxon>Pseudomonadati</taxon>
        <taxon>Thermodesulfobacteriota</taxon>
        <taxon>Desulfobacteria</taxon>
        <taxon>Desulfobacterales</taxon>
        <taxon>Desulfobacteraceae</taxon>
        <taxon>Desulfobacter</taxon>
    </lineage>
</organism>
<name>A0A328FHW0_9BACT</name>
<dbReference type="PANTHER" id="PTHR43471">
    <property type="entry name" value="ABC TRANSPORTER PERMEASE"/>
    <property type="match status" value="1"/>
</dbReference>
<dbReference type="EMBL" id="QLNI01000002">
    <property type="protein sequence ID" value="RAM03736.1"/>
    <property type="molecule type" value="Genomic_DNA"/>
</dbReference>
<evidence type="ECO:0000313" key="3">
    <source>
        <dbReference type="EMBL" id="RAM03736.1"/>
    </source>
</evidence>
<dbReference type="OrthoDB" id="9810558at2"/>
<dbReference type="GO" id="GO:0005886">
    <property type="term" value="C:plasma membrane"/>
    <property type="evidence" value="ECO:0007669"/>
    <property type="project" value="UniProtKB-SubCell"/>
</dbReference>
<feature type="transmembrane region" description="Helical" evidence="1">
    <location>
        <begin position="227"/>
        <end position="249"/>
    </location>
</feature>
<feature type="transmembrane region" description="Helical" evidence="1">
    <location>
        <begin position="101"/>
        <end position="126"/>
    </location>
</feature>
<protein>
    <submittedName>
        <fullName evidence="2">ABC transporter permease</fullName>
    </submittedName>
</protein>
<keyword evidence="5" id="KW-1185">Reference proteome</keyword>
<sequence>MNKVLAIGLNTFKESIRDKIFYSLLFFAVILILFSIVLSKLTLGDPMKIIKDFGLGSISIGGTLIAIFVGIGMVYKEMEKRTIYIILSKPLARWQFLMGKYLGLSLTILVEVAVMTVLLFALCFVYEKIVPWPLLTAIVPIYIEILVILAFALFFSAFSSPFLSGMFTLAIFIIGHFTQDLRLLAKASEDTVFKALADGAYYILPNLERLNYKTRVVHDLAIPGQELGLSFVYAVSYIAVVLITAVFIFENKDIS</sequence>
<dbReference type="GO" id="GO:0140359">
    <property type="term" value="F:ABC-type transporter activity"/>
    <property type="evidence" value="ECO:0007669"/>
    <property type="project" value="InterPro"/>
</dbReference>
<dbReference type="Proteomes" id="UP000293902">
    <property type="component" value="Chromosome"/>
</dbReference>
<feature type="transmembrane region" description="Helical" evidence="1">
    <location>
        <begin position="162"/>
        <end position="179"/>
    </location>
</feature>
<keyword evidence="1" id="KW-0472">Membrane</keyword>